<evidence type="ECO:0000313" key="5">
    <source>
        <dbReference type="Proteomes" id="UP000808146"/>
    </source>
</evidence>
<accession>A0A9D7LLG1</accession>
<comment type="caution">
    <text evidence="4">The sequence shown here is derived from an EMBL/GenBank/DDBJ whole genome shotgun (WGS) entry which is preliminary data.</text>
</comment>
<evidence type="ECO:0008006" key="6">
    <source>
        <dbReference type="Google" id="ProtNLM"/>
    </source>
</evidence>
<sequence length="224" mass="24423">MSILKPLVGVVFLLGAVPGHAAAPPSTAGKMYCCEGGRICGDSLPELCRGRAYRILDGGGNVINDIPAPLTAQQKAEAAAEALRKKELEEHAREQRRKDQALLETYTSLQDIDLAQARAEMAVNAAIKEAEVRIATARKQRKKLEDEAEFYKNKALPPELAKGLRDVDHEIKTQQDLLDVKKGDFASIKAKYDADRKRYGELTGRPATTAAPARTTPPVAPQPR</sequence>
<evidence type="ECO:0000256" key="3">
    <source>
        <dbReference type="SAM" id="SignalP"/>
    </source>
</evidence>
<organism evidence="4 5">
    <name type="scientific">Candidatus Dechloromonas phosphorivorans</name>
    <dbReference type="NCBI Taxonomy" id="2899244"/>
    <lineage>
        <taxon>Bacteria</taxon>
        <taxon>Pseudomonadati</taxon>
        <taxon>Pseudomonadota</taxon>
        <taxon>Betaproteobacteria</taxon>
        <taxon>Rhodocyclales</taxon>
        <taxon>Azonexaceae</taxon>
        <taxon>Dechloromonas</taxon>
    </lineage>
</organism>
<evidence type="ECO:0000256" key="1">
    <source>
        <dbReference type="SAM" id="Coils"/>
    </source>
</evidence>
<evidence type="ECO:0000313" key="4">
    <source>
        <dbReference type="EMBL" id="MBK8890017.1"/>
    </source>
</evidence>
<proteinExistence type="predicted"/>
<feature type="coiled-coil region" evidence="1">
    <location>
        <begin position="78"/>
        <end position="154"/>
    </location>
</feature>
<dbReference type="EMBL" id="JADKBR010000005">
    <property type="protein sequence ID" value="MBK8890017.1"/>
    <property type="molecule type" value="Genomic_DNA"/>
</dbReference>
<keyword evidence="1" id="KW-0175">Coiled coil</keyword>
<keyword evidence="3" id="KW-0732">Signal</keyword>
<feature type="chain" id="PRO_5038714038" description="DUF4124 domain-containing protein" evidence="3">
    <location>
        <begin position="22"/>
        <end position="224"/>
    </location>
</feature>
<name>A0A9D7LLG1_9RHOO</name>
<gene>
    <name evidence="4" type="ORF">IPN75_06295</name>
</gene>
<feature type="compositionally biased region" description="Low complexity" evidence="2">
    <location>
        <begin position="203"/>
        <end position="217"/>
    </location>
</feature>
<feature type="signal peptide" evidence="3">
    <location>
        <begin position="1"/>
        <end position="21"/>
    </location>
</feature>
<feature type="region of interest" description="Disordered" evidence="2">
    <location>
        <begin position="196"/>
        <end position="224"/>
    </location>
</feature>
<dbReference type="AlphaFoldDB" id="A0A9D7LLG1"/>
<protein>
    <recommendedName>
        <fullName evidence="6">DUF4124 domain-containing protein</fullName>
    </recommendedName>
</protein>
<reference evidence="4" key="1">
    <citation type="submission" date="2020-10" db="EMBL/GenBank/DDBJ databases">
        <title>Connecting structure to function with the recovery of over 1000 high-quality activated sludge metagenome-assembled genomes encoding full-length rRNA genes using long-read sequencing.</title>
        <authorList>
            <person name="Singleton C.M."/>
            <person name="Petriglieri F."/>
            <person name="Kristensen J.M."/>
            <person name="Kirkegaard R.H."/>
            <person name="Michaelsen T.Y."/>
            <person name="Andersen M.H."/>
            <person name="Karst S.M."/>
            <person name="Dueholm M.S."/>
            <person name="Nielsen P.H."/>
            <person name="Albertsen M."/>
        </authorList>
    </citation>
    <scope>NUCLEOTIDE SEQUENCE</scope>
    <source>
        <strain evidence="4">OdNE_18-Q3-R46-58_BAT3C.305</strain>
    </source>
</reference>
<dbReference type="Proteomes" id="UP000808146">
    <property type="component" value="Unassembled WGS sequence"/>
</dbReference>
<evidence type="ECO:0000256" key="2">
    <source>
        <dbReference type="SAM" id="MobiDB-lite"/>
    </source>
</evidence>